<keyword evidence="5" id="KW-0862">Zinc</keyword>
<name>A0AAV8PIQ8_ENSVE</name>
<dbReference type="Proteomes" id="UP001222027">
    <property type="component" value="Unassembled WGS sequence"/>
</dbReference>
<dbReference type="InterPro" id="IPR054722">
    <property type="entry name" value="PolX-like_BBD"/>
</dbReference>
<dbReference type="GO" id="GO:0006508">
    <property type="term" value="P:proteolysis"/>
    <property type="evidence" value="ECO:0007669"/>
    <property type="project" value="UniProtKB-KW"/>
</dbReference>
<dbReference type="SUPFAM" id="SSF56672">
    <property type="entry name" value="DNA/RNA polymerases"/>
    <property type="match status" value="1"/>
</dbReference>
<comment type="caution">
    <text evidence="9">The sequence shown here is derived from an EMBL/GenBank/DDBJ whole genome shotgun (WGS) entry which is preliminary data.</text>
</comment>
<keyword evidence="4" id="KW-0378">Hydrolase</keyword>
<dbReference type="GO" id="GO:0003676">
    <property type="term" value="F:nucleic acid binding"/>
    <property type="evidence" value="ECO:0007669"/>
    <property type="project" value="InterPro"/>
</dbReference>
<dbReference type="PROSITE" id="PS50994">
    <property type="entry name" value="INTEGRASE"/>
    <property type="match status" value="1"/>
</dbReference>
<keyword evidence="5" id="KW-0863">Zinc-finger</keyword>
<evidence type="ECO:0000259" key="7">
    <source>
        <dbReference type="PROSITE" id="PS50158"/>
    </source>
</evidence>
<gene>
    <name evidence="9" type="ORF">OPV22_013835</name>
</gene>
<dbReference type="EMBL" id="JAQQAF010000004">
    <property type="protein sequence ID" value="KAJ8492114.1"/>
    <property type="molecule type" value="Genomic_DNA"/>
</dbReference>
<dbReference type="InterPro" id="IPR036397">
    <property type="entry name" value="RNaseH_sf"/>
</dbReference>
<evidence type="ECO:0000256" key="6">
    <source>
        <dbReference type="SAM" id="MobiDB-lite"/>
    </source>
</evidence>
<keyword evidence="3" id="KW-0064">Aspartyl protease</keyword>
<dbReference type="CDD" id="cd09272">
    <property type="entry name" value="RNase_HI_RT_Ty1"/>
    <property type="match status" value="1"/>
</dbReference>
<dbReference type="GO" id="GO:0004190">
    <property type="term" value="F:aspartic-type endopeptidase activity"/>
    <property type="evidence" value="ECO:0007669"/>
    <property type="project" value="UniProtKB-KW"/>
</dbReference>
<dbReference type="SMART" id="SM00343">
    <property type="entry name" value="ZnF_C2HC"/>
    <property type="match status" value="1"/>
</dbReference>
<dbReference type="GO" id="GO:0015074">
    <property type="term" value="P:DNA integration"/>
    <property type="evidence" value="ECO:0007669"/>
    <property type="project" value="InterPro"/>
</dbReference>
<keyword evidence="10" id="KW-1185">Reference proteome</keyword>
<evidence type="ECO:0000256" key="5">
    <source>
        <dbReference type="PROSITE-ProRule" id="PRU00047"/>
    </source>
</evidence>
<dbReference type="InterPro" id="IPR039537">
    <property type="entry name" value="Retrotran_Ty1/copia-like"/>
</dbReference>
<dbReference type="GO" id="GO:0008270">
    <property type="term" value="F:zinc ion binding"/>
    <property type="evidence" value="ECO:0007669"/>
    <property type="project" value="UniProtKB-KW"/>
</dbReference>
<evidence type="ECO:0000313" key="9">
    <source>
        <dbReference type="EMBL" id="KAJ8492114.1"/>
    </source>
</evidence>
<organism evidence="9 10">
    <name type="scientific">Ensete ventricosum</name>
    <name type="common">Abyssinian banana</name>
    <name type="synonym">Musa ensete</name>
    <dbReference type="NCBI Taxonomy" id="4639"/>
    <lineage>
        <taxon>Eukaryota</taxon>
        <taxon>Viridiplantae</taxon>
        <taxon>Streptophyta</taxon>
        <taxon>Embryophyta</taxon>
        <taxon>Tracheophyta</taxon>
        <taxon>Spermatophyta</taxon>
        <taxon>Magnoliopsida</taxon>
        <taxon>Liliopsida</taxon>
        <taxon>Zingiberales</taxon>
        <taxon>Musaceae</taxon>
        <taxon>Ensete</taxon>
    </lineage>
</organism>
<keyword evidence="2" id="KW-0479">Metal-binding</keyword>
<dbReference type="InterPro" id="IPR013103">
    <property type="entry name" value="RVT_2"/>
</dbReference>
<keyword evidence="1" id="KW-0645">Protease</keyword>
<feature type="domain" description="Integrase catalytic" evidence="8">
    <location>
        <begin position="370"/>
        <end position="544"/>
    </location>
</feature>
<reference evidence="9 10" key="1">
    <citation type="submission" date="2022-12" db="EMBL/GenBank/DDBJ databases">
        <title>Chromosome-scale assembly of the Ensete ventricosum genome.</title>
        <authorList>
            <person name="Dussert Y."/>
            <person name="Stocks J."/>
            <person name="Wendawek A."/>
            <person name="Woldeyes F."/>
            <person name="Nichols R.A."/>
            <person name="Borrell J.S."/>
        </authorList>
    </citation>
    <scope>NUCLEOTIDE SEQUENCE [LARGE SCALE GENOMIC DNA]</scope>
    <source>
        <strain evidence="10">cv. Maze</strain>
        <tissue evidence="9">Seeds</tissue>
    </source>
</reference>
<sequence>MAHHVSTECSAYSLWNKLEGLYERKTIGNKAFLIRKLVNLKYKDGTSIPEYLNEMQSIPNQLSSMKMSLDDELQALLLFSSLPESWETLEVSLSNSAPDGIVTMSQVTSSLLNEELRRKNSATQINSQALVLENRGRSKSKDRSGSHVGRSKSRSRKNIVCYNCGEKRHYKNQCKQPKKNKKRGKEVEHTKSKDNITAIVQGSDYLILSTSNDIFSCVCQDLEWIIDTSASYHATPQREFFATYSSGNFGVVKMGNYDTTNIIGMRDIYIKTNLGCKFVLKDVRYVIDLRLNLISVGRLYDEDFDVRFHKGQWKLSKSSLIVANGKKYHTLYRLQAKACGEQLDTTEKDFSIELWHRRLRHMSEKGLQELSKREVLPYLRDVCGPLRIKTPGGSVNVPSISGALYFITFIDDFSRKFWAYALKTKVQVINVFKEFHVRVERETERQLKCIRSDNGGEYTGLFNDYCRSHDIQHELTVPGTSQHNVIAERTNRTIMEKIRCMLSQAKLPKRFWDEALRTAVDVINLSPCTTLNGDVAEHVWSEKDVSYRHLRVFGCRVFAHVPNNERSKLDGEPESYQEAVESEQKKKWFIAMQEEMDSLQKNRTYDLVQLLEGSKALKNKCVFRLKTQEYCSQPKLEEQARLVVKGFGQKKGIDFEEIFSPIVKMSSIRVALGIAANLDLEIEQLDVKRTFLHGDLEEKIYMEQPEGFKVKCKENLVCKLKKSLYGLKLAPRQWYKKFDSFMIENEYKRIALDHCVYIKRFGENFIILLLYVDDMLILGKDMSMIYRLKKDLSEPFAMKDMRPAKQILGMQISRDRRKRKIWLSQEKYIEKVLDRFSMSNAKPVGSPLAGHFKLCSDQSPSSDEKEKMQKVPYASAVGSLMYAMVCTRPDVAYAVGVTSRFLTNPGKEHWAAMKWIFRYLRGSSKICLSFGGGPPVLTGYTDADMIRDIDTRKSTSGFVLIFAGGAVSWQSRLQRCIALSTTNAEYIVLQRFAKKYYG</sequence>
<feature type="domain" description="CCHC-type" evidence="7">
    <location>
        <begin position="161"/>
        <end position="176"/>
    </location>
</feature>
<proteinExistence type="predicted"/>
<dbReference type="InterPro" id="IPR001878">
    <property type="entry name" value="Znf_CCHC"/>
</dbReference>
<dbReference type="PROSITE" id="PS50158">
    <property type="entry name" value="ZF_CCHC"/>
    <property type="match status" value="1"/>
</dbReference>
<dbReference type="PANTHER" id="PTHR42648">
    <property type="entry name" value="TRANSPOSASE, PUTATIVE-RELATED"/>
    <property type="match status" value="1"/>
</dbReference>
<dbReference type="InterPro" id="IPR012337">
    <property type="entry name" value="RNaseH-like_sf"/>
</dbReference>
<evidence type="ECO:0000256" key="2">
    <source>
        <dbReference type="ARBA" id="ARBA00022723"/>
    </source>
</evidence>
<evidence type="ECO:0000256" key="4">
    <source>
        <dbReference type="ARBA" id="ARBA00022801"/>
    </source>
</evidence>
<dbReference type="Gene3D" id="3.30.420.10">
    <property type="entry name" value="Ribonuclease H-like superfamily/Ribonuclease H"/>
    <property type="match status" value="1"/>
</dbReference>
<feature type="region of interest" description="Disordered" evidence="6">
    <location>
        <begin position="127"/>
        <end position="154"/>
    </location>
</feature>
<dbReference type="InterPro" id="IPR025724">
    <property type="entry name" value="GAG-pre-integrase_dom"/>
</dbReference>
<dbReference type="AlphaFoldDB" id="A0AAV8PIQ8"/>
<dbReference type="Pfam" id="PF14223">
    <property type="entry name" value="Retrotran_gag_2"/>
    <property type="match status" value="1"/>
</dbReference>
<dbReference type="Pfam" id="PF07727">
    <property type="entry name" value="RVT_2"/>
    <property type="match status" value="1"/>
</dbReference>
<dbReference type="Pfam" id="PF22936">
    <property type="entry name" value="Pol_BBD"/>
    <property type="match status" value="1"/>
</dbReference>
<evidence type="ECO:0008006" key="11">
    <source>
        <dbReference type="Google" id="ProtNLM"/>
    </source>
</evidence>
<dbReference type="Pfam" id="PF00665">
    <property type="entry name" value="rve"/>
    <property type="match status" value="1"/>
</dbReference>
<dbReference type="InterPro" id="IPR001584">
    <property type="entry name" value="Integrase_cat-core"/>
</dbReference>
<dbReference type="InterPro" id="IPR036875">
    <property type="entry name" value="Znf_CCHC_sf"/>
</dbReference>
<dbReference type="Gene3D" id="4.10.60.10">
    <property type="entry name" value="Zinc finger, CCHC-type"/>
    <property type="match status" value="1"/>
</dbReference>
<dbReference type="Pfam" id="PF13976">
    <property type="entry name" value="gag_pre-integrs"/>
    <property type="match status" value="1"/>
</dbReference>
<dbReference type="InterPro" id="IPR043502">
    <property type="entry name" value="DNA/RNA_pol_sf"/>
</dbReference>
<evidence type="ECO:0000313" key="10">
    <source>
        <dbReference type="Proteomes" id="UP001222027"/>
    </source>
</evidence>
<evidence type="ECO:0000259" key="8">
    <source>
        <dbReference type="PROSITE" id="PS50994"/>
    </source>
</evidence>
<accession>A0AAV8PIQ8</accession>
<dbReference type="SUPFAM" id="SSF57756">
    <property type="entry name" value="Retrovirus zinc finger-like domains"/>
    <property type="match status" value="1"/>
</dbReference>
<dbReference type="PANTHER" id="PTHR42648:SF28">
    <property type="entry name" value="TRANSPOSON-ENCODED PROTEIN WITH RIBONUCLEASE H-LIKE AND RETROVIRUS ZINC FINGER-LIKE DOMAINS"/>
    <property type="match status" value="1"/>
</dbReference>
<protein>
    <recommendedName>
        <fullName evidence="11">Retrovirus-related Pol polyprotein from transposon TNT 1-94</fullName>
    </recommendedName>
</protein>
<evidence type="ECO:0000256" key="1">
    <source>
        <dbReference type="ARBA" id="ARBA00022670"/>
    </source>
</evidence>
<dbReference type="SUPFAM" id="SSF53098">
    <property type="entry name" value="Ribonuclease H-like"/>
    <property type="match status" value="1"/>
</dbReference>
<evidence type="ECO:0000256" key="3">
    <source>
        <dbReference type="ARBA" id="ARBA00022750"/>
    </source>
</evidence>
<feature type="compositionally biased region" description="Basic and acidic residues" evidence="6">
    <location>
        <begin position="134"/>
        <end position="145"/>
    </location>
</feature>